<proteinExistence type="predicted"/>
<keyword evidence="3" id="KW-1185">Reference proteome</keyword>
<dbReference type="Proteomes" id="UP000326344">
    <property type="component" value="Unassembled WGS sequence"/>
</dbReference>
<feature type="domain" description="Putative exodeoxyribonuclease 8 PDDEXK-like" evidence="1">
    <location>
        <begin position="48"/>
        <end position="194"/>
    </location>
</feature>
<evidence type="ECO:0000259" key="1">
    <source>
        <dbReference type="Pfam" id="PF12684"/>
    </source>
</evidence>
<dbReference type="EMBL" id="VTWS01000013">
    <property type="protein sequence ID" value="KAA9341199.1"/>
    <property type="molecule type" value="Genomic_DNA"/>
</dbReference>
<gene>
    <name evidence="2" type="ORF">F0P93_30660</name>
</gene>
<dbReference type="InterPro" id="IPR024432">
    <property type="entry name" value="Put_RecE_PDDEXK-like_dom"/>
</dbReference>
<evidence type="ECO:0000313" key="3">
    <source>
        <dbReference type="Proteomes" id="UP000326344"/>
    </source>
</evidence>
<dbReference type="RefSeq" id="WP_150881607.1">
    <property type="nucleotide sequence ID" value="NZ_VTWS01000013.1"/>
</dbReference>
<dbReference type="Pfam" id="PF12684">
    <property type="entry name" value="DUF3799"/>
    <property type="match status" value="1"/>
</dbReference>
<reference evidence="2 3" key="1">
    <citation type="submission" date="2019-09" db="EMBL/GenBank/DDBJ databases">
        <title>Genome Sequence of Larkinella sp MA1.</title>
        <authorList>
            <person name="Srinivasan S."/>
        </authorList>
    </citation>
    <scope>NUCLEOTIDE SEQUENCE [LARGE SCALE GENOMIC DNA]</scope>
    <source>
        <strain evidence="2 3">MA1</strain>
    </source>
</reference>
<evidence type="ECO:0000313" key="2">
    <source>
        <dbReference type="EMBL" id="KAA9341199.1"/>
    </source>
</evidence>
<accession>A0A5N1J3Q5</accession>
<dbReference type="Gene3D" id="3.90.320.10">
    <property type="match status" value="1"/>
</dbReference>
<protein>
    <recommendedName>
        <fullName evidence="1">Putative exodeoxyribonuclease 8 PDDEXK-like domain-containing protein</fullName>
    </recommendedName>
</protein>
<dbReference type="AlphaFoldDB" id="A0A5N1J3Q5"/>
<dbReference type="InterPro" id="IPR011604">
    <property type="entry name" value="PDDEXK-like_dom_sf"/>
</dbReference>
<name>A0A5N1J3Q5_9BACT</name>
<sequence>MDYRSISRYANSDLTEFRNLFFGYPVRPRGPAQAFGTAFHELILEQELTIELTTALQKQADQMRNALQKDSFARLVLQEARKEVIEVWDDDQTGLPCKSRLDLWLPSEEMIVDVKTTSARSYREFLASCLAYDYDRQGAFYLDSKPPASRFVLLGVQKQAPFSIFYFEATACKGCIEGGRKKYHALLREVRKCNFQPSSWALTTAAIQPLTRQAS</sequence>
<comment type="caution">
    <text evidence="2">The sequence shown here is derived from an EMBL/GenBank/DDBJ whole genome shotgun (WGS) entry which is preliminary data.</text>
</comment>
<organism evidence="2 3">
    <name type="scientific">Larkinella humicola</name>
    <dbReference type="NCBI Taxonomy" id="2607654"/>
    <lineage>
        <taxon>Bacteria</taxon>
        <taxon>Pseudomonadati</taxon>
        <taxon>Bacteroidota</taxon>
        <taxon>Cytophagia</taxon>
        <taxon>Cytophagales</taxon>
        <taxon>Spirosomataceae</taxon>
        <taxon>Larkinella</taxon>
    </lineage>
</organism>